<reference evidence="1 2" key="1">
    <citation type="submission" date="2024-09" db="EMBL/GenBank/DDBJ databases">
        <authorList>
            <person name="Sun Q."/>
            <person name="Mori K."/>
        </authorList>
    </citation>
    <scope>NUCLEOTIDE SEQUENCE [LARGE SCALE GENOMIC DNA]</scope>
    <source>
        <strain evidence="1 2">JCM 11411</strain>
    </source>
</reference>
<keyword evidence="2" id="KW-1185">Reference proteome</keyword>
<evidence type="ECO:0000313" key="2">
    <source>
        <dbReference type="Proteomes" id="UP001589587"/>
    </source>
</evidence>
<dbReference type="Proteomes" id="UP001589587">
    <property type="component" value="Unassembled WGS sequence"/>
</dbReference>
<name>A0ABV5XEM0_9NOCA</name>
<protein>
    <submittedName>
        <fullName evidence="1">Uncharacterized protein</fullName>
    </submittedName>
</protein>
<dbReference type="EMBL" id="JBHMAS010000033">
    <property type="protein sequence ID" value="MFB9780923.1"/>
    <property type="molecule type" value="Genomic_DNA"/>
</dbReference>
<comment type="caution">
    <text evidence="1">The sequence shown here is derived from an EMBL/GenBank/DDBJ whole genome shotgun (WGS) entry which is preliminary data.</text>
</comment>
<sequence>MQVDWFVSVRDEETGVHRYRGGAGFDRASVIEQVIRAGRDIACREDGAVVGVVGEVVIDGTAVGAIAFGDRAVSDEELCREIGMQFDRVRSSSGFRWDGR</sequence>
<dbReference type="RefSeq" id="WP_003943349.1">
    <property type="nucleotide sequence ID" value="NZ_JBEUOO010000079.1"/>
</dbReference>
<organism evidence="1 2">
    <name type="scientific">Rhodococcus baikonurensis</name>
    <dbReference type="NCBI Taxonomy" id="172041"/>
    <lineage>
        <taxon>Bacteria</taxon>
        <taxon>Bacillati</taxon>
        <taxon>Actinomycetota</taxon>
        <taxon>Actinomycetes</taxon>
        <taxon>Mycobacteriales</taxon>
        <taxon>Nocardiaceae</taxon>
        <taxon>Rhodococcus</taxon>
        <taxon>Rhodococcus erythropolis group</taxon>
    </lineage>
</organism>
<evidence type="ECO:0000313" key="1">
    <source>
        <dbReference type="EMBL" id="MFB9780923.1"/>
    </source>
</evidence>
<accession>A0ABV5XEM0</accession>
<proteinExistence type="predicted"/>
<dbReference type="GeneID" id="93806930"/>
<gene>
    <name evidence="1" type="ORF">ACFFQ6_14600</name>
</gene>